<comment type="caution">
    <text evidence="2">The sequence shown here is derived from an EMBL/GenBank/DDBJ whole genome shotgun (WGS) entry which is preliminary data.</text>
</comment>
<feature type="compositionally biased region" description="Basic residues" evidence="1">
    <location>
        <begin position="539"/>
        <end position="555"/>
    </location>
</feature>
<feature type="compositionally biased region" description="Polar residues" evidence="1">
    <location>
        <begin position="175"/>
        <end position="190"/>
    </location>
</feature>
<feature type="region of interest" description="Disordered" evidence="1">
    <location>
        <begin position="1"/>
        <end position="32"/>
    </location>
</feature>
<organism evidence="2 3">
    <name type="scientific">Ranatra chinensis</name>
    <dbReference type="NCBI Taxonomy" id="642074"/>
    <lineage>
        <taxon>Eukaryota</taxon>
        <taxon>Metazoa</taxon>
        <taxon>Ecdysozoa</taxon>
        <taxon>Arthropoda</taxon>
        <taxon>Hexapoda</taxon>
        <taxon>Insecta</taxon>
        <taxon>Pterygota</taxon>
        <taxon>Neoptera</taxon>
        <taxon>Paraneoptera</taxon>
        <taxon>Hemiptera</taxon>
        <taxon>Heteroptera</taxon>
        <taxon>Panheteroptera</taxon>
        <taxon>Nepomorpha</taxon>
        <taxon>Nepidae</taxon>
        <taxon>Ranatrinae</taxon>
        <taxon>Ranatra</taxon>
    </lineage>
</organism>
<name>A0ABD0YL30_9HEMI</name>
<gene>
    <name evidence="2" type="ORF">AAG570_010872</name>
</gene>
<evidence type="ECO:0000313" key="3">
    <source>
        <dbReference type="Proteomes" id="UP001558652"/>
    </source>
</evidence>
<dbReference type="AlphaFoldDB" id="A0ABD0YL30"/>
<feature type="region of interest" description="Disordered" evidence="1">
    <location>
        <begin position="640"/>
        <end position="721"/>
    </location>
</feature>
<feature type="region of interest" description="Disordered" evidence="1">
    <location>
        <begin position="342"/>
        <end position="369"/>
    </location>
</feature>
<proteinExistence type="predicted"/>
<accession>A0ABD0YL30</accession>
<feature type="compositionally biased region" description="Polar residues" evidence="1">
    <location>
        <begin position="421"/>
        <end position="467"/>
    </location>
</feature>
<feature type="compositionally biased region" description="Polar residues" evidence="1">
    <location>
        <begin position="351"/>
        <end position="369"/>
    </location>
</feature>
<feature type="region of interest" description="Disordered" evidence="1">
    <location>
        <begin position="404"/>
        <end position="467"/>
    </location>
</feature>
<sequence length="973" mass="109028">MAIAETELKKSDADDTSTAGSKETFATDNKEYPGSSSAKMYRLYSNLKGFVFSMPDGWDDRNIGIFLECCRECIEDFQVLIGNDENKLWYKIAKLGAEKSGSTTCFTVNSCLELAQCLKGYVLKNEKRIDNEAFKGLYNDVTDLLQYFPTPAEITNKTVCHRSRSKSTEKKSDNLSKNITSVESESSALSQKDHRTHQVESLIITYCQQDARLFGMPKTPVTYIWNRVSQKIYENIGIKVDVKKKLDTIKRNIAKEVKKETDKKSRAKKFVSLARPYLQFFDYMPPRTIKKKDFLGGFESLLKTDSFDGLEFDNEPVPLKGDNLTPVNDTFEYVHKKRRFSKTTEAKKDSNTSPPQIVESRNSENTTMSDEAYNSDLVKVCSNKSGDSVHNLNEQEVNNSENQLGINLDPETSPHDKFQFPDSSLIFSGKNISDSAGTQSGTESKMLGSTDTDSGEGASNISSSALSDHNVTTTTTWVKDVASPSSPGSDAQNKSKPSSPNRTHYSSPNESLRLEEDPDTVFFDPKYPLRGLRDNIKCYKPRLKKKKKPGPKGPRKVQNVEKRILPQRSAKRKTTNYNISEDEKSPPPVSSNRNKSFSPNRSPSPTLKGFPESSSLSPISPPFSPITKKRVYTGRIKKPINEEPFSESHNEHTEIVPLPKKRNTQRNNIPKSYPRSIEGAKPFETNRSEYDEEETPHLEQAYGLKRKANIGSEDESSPPKRNPTVMLEHFHQVGADRPPISPYGIQERTQVNPLRFNAEDHHQGAPTMKPSGLTGIAARHPVAHSPDHSRVMHHENVGAPLSHHPVQPSSSGLHFQNQNAVKPTSLKSSNHLREQMAMFEDMDASTLAILERHKNSKMRELLQGKGSGSPAGQAQMSRGRLNAGQLVPPSIQAPINQTSAVYQTLPAIGGQSGTMELVSSPPEWFSNFVNNYKKHDVWKMSMFLKTHQELLDIENKKLAMLKKIYEILDKGNS</sequence>
<evidence type="ECO:0000313" key="2">
    <source>
        <dbReference type="EMBL" id="KAL1131254.1"/>
    </source>
</evidence>
<feature type="compositionally biased region" description="Polar residues" evidence="1">
    <location>
        <begin position="590"/>
        <end position="605"/>
    </location>
</feature>
<dbReference type="EMBL" id="JBFDAA010000006">
    <property type="protein sequence ID" value="KAL1131254.1"/>
    <property type="molecule type" value="Genomic_DNA"/>
</dbReference>
<feature type="compositionally biased region" description="Basic and acidic residues" evidence="1">
    <location>
        <begin position="1"/>
        <end position="13"/>
    </location>
</feature>
<feature type="compositionally biased region" description="Polar residues" evidence="1">
    <location>
        <begin position="16"/>
        <end position="27"/>
    </location>
</feature>
<dbReference type="Proteomes" id="UP001558652">
    <property type="component" value="Unassembled WGS sequence"/>
</dbReference>
<feature type="region of interest" description="Disordered" evidence="1">
    <location>
        <begin position="159"/>
        <end position="193"/>
    </location>
</feature>
<reference evidence="2 3" key="1">
    <citation type="submission" date="2024-07" db="EMBL/GenBank/DDBJ databases">
        <title>Chromosome-level genome assembly of the water stick insect Ranatra chinensis (Heteroptera: Nepidae).</title>
        <authorList>
            <person name="Liu X."/>
        </authorList>
    </citation>
    <scope>NUCLEOTIDE SEQUENCE [LARGE SCALE GENOMIC DNA]</scope>
    <source>
        <strain evidence="2">Cailab_2021Rc</strain>
        <tissue evidence="2">Muscle</tissue>
    </source>
</reference>
<keyword evidence="3" id="KW-1185">Reference proteome</keyword>
<evidence type="ECO:0000256" key="1">
    <source>
        <dbReference type="SAM" id="MobiDB-lite"/>
    </source>
</evidence>
<feature type="compositionally biased region" description="Polar residues" evidence="1">
    <location>
        <begin position="479"/>
        <end position="510"/>
    </location>
</feature>
<protein>
    <submittedName>
        <fullName evidence="2">Uncharacterized protein</fullName>
    </submittedName>
</protein>
<feature type="region of interest" description="Disordered" evidence="1">
    <location>
        <begin position="479"/>
        <end position="626"/>
    </location>
</feature>